<name>A0AAE3ICG5_9EURY</name>
<dbReference type="GO" id="GO:0052856">
    <property type="term" value="F:NAD(P)HX epimerase activity"/>
    <property type="evidence" value="ECO:0007669"/>
    <property type="project" value="UniProtKB-UniRule"/>
</dbReference>
<dbReference type="PANTHER" id="PTHR13612:SF0">
    <property type="entry name" value="ENHANCER OF MRNA-DECAPPING PROTEIN 3"/>
    <property type="match status" value="1"/>
</dbReference>
<evidence type="ECO:0000259" key="2">
    <source>
        <dbReference type="PROSITE" id="PS51385"/>
    </source>
</evidence>
<evidence type="ECO:0000313" key="3">
    <source>
        <dbReference type="EMBL" id="MCU4719457.1"/>
    </source>
</evidence>
<dbReference type="PANTHER" id="PTHR13612">
    <property type="entry name" value="ENHANCER OF MRNA-DECAPPING PROTEIN 3"/>
    <property type="match status" value="1"/>
</dbReference>
<feature type="binding site" evidence="1">
    <location>
        <position position="69"/>
    </location>
    <ligand>
        <name>K(+)</name>
        <dbReference type="ChEBI" id="CHEBI:29103"/>
    </ligand>
</feature>
<dbReference type="EMBL" id="JAOPKC010000029">
    <property type="protein sequence ID" value="MCU4719457.1"/>
    <property type="molecule type" value="Genomic_DNA"/>
</dbReference>
<feature type="binding site" evidence="1">
    <location>
        <begin position="137"/>
        <end position="143"/>
    </location>
    <ligand>
        <name>(6S)-NADPHX</name>
        <dbReference type="ChEBI" id="CHEBI:64076"/>
    </ligand>
</feature>
<keyword evidence="1" id="KW-0479">Metal-binding</keyword>
<keyword evidence="1 4" id="KW-0413">Isomerase</keyword>
<accession>A0AAE3ICG5</accession>
<evidence type="ECO:0000256" key="1">
    <source>
        <dbReference type="HAMAP-Rule" id="MF_01966"/>
    </source>
</evidence>
<protein>
    <recommendedName>
        <fullName evidence="1">NAD(P)H-hydrate epimerase</fullName>
        <ecNumber evidence="1">5.1.99.6</ecNumber>
    </recommendedName>
    <alternativeName>
        <fullName evidence="1">NAD(P)HX epimerase</fullName>
    </alternativeName>
</protein>
<dbReference type="Pfam" id="PF03853">
    <property type="entry name" value="YjeF_N"/>
    <property type="match status" value="1"/>
</dbReference>
<dbReference type="GO" id="GO:0000932">
    <property type="term" value="C:P-body"/>
    <property type="evidence" value="ECO:0007669"/>
    <property type="project" value="TreeGrafter"/>
</dbReference>
<dbReference type="HAMAP" id="MF_01966">
    <property type="entry name" value="NADHX_epimerase"/>
    <property type="match status" value="1"/>
</dbReference>
<feature type="binding site" evidence="1">
    <location>
        <position position="169"/>
    </location>
    <ligand>
        <name>K(+)</name>
        <dbReference type="ChEBI" id="CHEBI:29103"/>
    </ligand>
</feature>
<keyword evidence="1" id="KW-0547">Nucleotide-binding</keyword>
<keyword evidence="1" id="KW-0630">Potassium</keyword>
<feature type="binding site" evidence="1">
    <location>
        <position position="166"/>
    </location>
    <ligand>
        <name>(6S)-NADPHX</name>
        <dbReference type="ChEBI" id="CHEBI:64076"/>
    </ligand>
</feature>
<feature type="binding site" evidence="1">
    <location>
        <position position="133"/>
    </location>
    <ligand>
        <name>K(+)</name>
        <dbReference type="ChEBI" id="CHEBI:29103"/>
    </ligand>
</feature>
<proteinExistence type="inferred from homology"/>
<dbReference type="PROSITE" id="PS51385">
    <property type="entry name" value="YJEF_N"/>
    <property type="match status" value="1"/>
</dbReference>
<dbReference type="GO" id="GO:0033962">
    <property type="term" value="P:P-body assembly"/>
    <property type="evidence" value="ECO:0007669"/>
    <property type="project" value="TreeGrafter"/>
</dbReference>
<comment type="cofactor">
    <cofactor evidence="1">
        <name>K(+)</name>
        <dbReference type="ChEBI" id="CHEBI:29103"/>
    </cofactor>
    <text evidence="1">Binds 1 potassium ion per subunit.</text>
</comment>
<comment type="catalytic activity">
    <reaction evidence="1">
        <text>(6R)-NADPHX = (6S)-NADPHX</text>
        <dbReference type="Rhea" id="RHEA:32227"/>
        <dbReference type="ChEBI" id="CHEBI:64076"/>
        <dbReference type="ChEBI" id="CHEBI:64077"/>
        <dbReference type="EC" id="5.1.99.6"/>
    </reaction>
</comment>
<dbReference type="Gene3D" id="3.40.50.10260">
    <property type="entry name" value="YjeF N-terminal domain"/>
    <property type="match status" value="1"/>
</dbReference>
<keyword evidence="1" id="KW-0520">NAD</keyword>
<feature type="binding site" evidence="1">
    <location>
        <begin position="68"/>
        <end position="72"/>
    </location>
    <ligand>
        <name>(6S)-NADPHX</name>
        <dbReference type="ChEBI" id="CHEBI:64076"/>
    </ligand>
</feature>
<dbReference type="SUPFAM" id="SSF64153">
    <property type="entry name" value="YjeF N-terminal domain-like"/>
    <property type="match status" value="1"/>
</dbReference>
<dbReference type="InterPro" id="IPR004443">
    <property type="entry name" value="YjeF_N_dom"/>
</dbReference>
<sequence>MDEREFQTADGQLVTAVTAAEMREIDRVAVEEFGVTLLQMMENAGRNLAWHVRQVAAGPIVVLAGSGGNGGGGLCSARHLANRGKPVSVVLDRPPAQLEGAARTQYETLDAMGVPVENGVGALLDREADIVVDALVGYGLAGPLRGSAATLVDAVADLDATVVSLDVPSGLDATTGERPGSAVRPDRVVTLALPKTGLAAHPGELFLADIAIPAGVFRSLDLTYSNPFEEYWVRLTRLE</sequence>
<reference evidence="4" key="1">
    <citation type="submission" date="2023-02" db="EMBL/GenBank/DDBJ databases">
        <title>Enrichment on poylsaccharides allowed isolation of novel metabolic and taxonomic groups of Haloarchaea.</title>
        <authorList>
            <person name="Sorokin D.Y."/>
            <person name="Elcheninov A.G."/>
            <person name="Khizhniak T.V."/>
            <person name="Kolganova T.V."/>
            <person name="Kublanov I.V."/>
        </authorList>
    </citation>
    <scope>NUCLEOTIDE SEQUENCE</scope>
    <source>
        <strain evidence="3 5">HArc-curdl5-1</strain>
        <strain evidence="4">HArc-curdl7</strain>
    </source>
</reference>
<dbReference type="NCBIfam" id="TIGR00197">
    <property type="entry name" value="yjeF_nterm"/>
    <property type="match status" value="1"/>
</dbReference>
<evidence type="ECO:0000313" key="5">
    <source>
        <dbReference type="Proteomes" id="UP001208186"/>
    </source>
</evidence>
<dbReference type="GO" id="GO:0003729">
    <property type="term" value="F:mRNA binding"/>
    <property type="evidence" value="ECO:0007669"/>
    <property type="project" value="TreeGrafter"/>
</dbReference>
<dbReference type="EC" id="5.1.99.6" evidence="1"/>
<dbReference type="GO" id="GO:0046872">
    <property type="term" value="F:metal ion binding"/>
    <property type="evidence" value="ECO:0007669"/>
    <property type="project" value="UniProtKB-KW"/>
</dbReference>
<evidence type="ECO:0000313" key="6">
    <source>
        <dbReference type="Proteomes" id="UP001209746"/>
    </source>
</evidence>
<dbReference type="EMBL" id="JAOPKD010000019">
    <property type="protein sequence ID" value="MCU4728068.1"/>
    <property type="molecule type" value="Genomic_DNA"/>
</dbReference>
<evidence type="ECO:0000313" key="4">
    <source>
        <dbReference type="EMBL" id="MCU4728068.1"/>
    </source>
</evidence>
<comment type="caution">
    <text evidence="4">The sequence shown here is derived from an EMBL/GenBank/DDBJ whole genome shotgun (WGS) entry which is preliminary data.</text>
</comment>
<comment type="catalytic activity">
    <reaction evidence="1">
        <text>(6R)-NADHX = (6S)-NADHX</text>
        <dbReference type="Rhea" id="RHEA:32215"/>
        <dbReference type="ChEBI" id="CHEBI:64074"/>
        <dbReference type="ChEBI" id="CHEBI:64075"/>
        <dbReference type="EC" id="5.1.99.6"/>
    </reaction>
</comment>
<dbReference type="InterPro" id="IPR036652">
    <property type="entry name" value="YjeF_N_dom_sf"/>
</dbReference>
<gene>
    <name evidence="1" type="primary">nnrE</name>
    <name evidence="4" type="ORF">OB914_14010</name>
    <name evidence="3" type="ORF">OB916_15515</name>
</gene>
<keyword evidence="1" id="KW-0521">NADP</keyword>
<dbReference type="Proteomes" id="UP001208186">
    <property type="component" value="Unassembled WGS sequence"/>
</dbReference>
<comment type="caution">
    <text evidence="1">Lacks conserved residue(s) required for the propagation of feature annotation.</text>
</comment>
<keyword evidence="5" id="KW-1185">Reference proteome</keyword>
<dbReference type="GO" id="GO:0000166">
    <property type="term" value="F:nucleotide binding"/>
    <property type="evidence" value="ECO:0007669"/>
    <property type="project" value="UniProtKB-KW"/>
</dbReference>
<dbReference type="Proteomes" id="UP001209746">
    <property type="component" value="Unassembled WGS sequence"/>
</dbReference>
<dbReference type="RefSeq" id="WP_315910203.1">
    <property type="nucleotide sequence ID" value="NZ_JAOPKC010000029.1"/>
</dbReference>
<feature type="domain" description="YjeF N-terminal" evidence="2">
    <location>
        <begin position="22"/>
        <end position="218"/>
    </location>
</feature>
<comment type="similarity">
    <text evidence="1">Belongs to the NnrE/AIBP family.</text>
</comment>
<organism evidence="4 6">
    <name type="scientific">Halapricum hydrolyticum</name>
    <dbReference type="NCBI Taxonomy" id="2979991"/>
    <lineage>
        <taxon>Archaea</taxon>
        <taxon>Methanobacteriati</taxon>
        <taxon>Methanobacteriota</taxon>
        <taxon>Stenosarchaea group</taxon>
        <taxon>Halobacteria</taxon>
        <taxon>Halobacteriales</taxon>
        <taxon>Haloarculaceae</taxon>
        <taxon>Halapricum</taxon>
    </lineage>
</organism>
<dbReference type="GO" id="GO:0031087">
    <property type="term" value="P:deadenylation-independent decapping of nuclear-transcribed mRNA"/>
    <property type="evidence" value="ECO:0007669"/>
    <property type="project" value="TreeGrafter"/>
</dbReference>
<dbReference type="AlphaFoldDB" id="A0AAE3ICG5"/>
<comment type="function">
    <text evidence="1">Catalyzes the epimerization of the S- and R-forms of NAD(P)HX, a damaged form of NAD(P)H that is a result of enzymatic or heat-dependent hydration. This is a prerequisite for the S-specific NAD(P)H-hydrate dehydratase to allow the repair of both epimers of NAD(P)HX.</text>
</comment>